<dbReference type="VEuPathDB" id="FungiDB:BO71DRAFT_36500"/>
<keyword evidence="2" id="KW-1185">Reference proteome</keyword>
<organism evidence="1 2">
    <name type="scientific">Aspergillus ellipticus CBS 707.79</name>
    <dbReference type="NCBI Taxonomy" id="1448320"/>
    <lineage>
        <taxon>Eukaryota</taxon>
        <taxon>Fungi</taxon>
        <taxon>Dikarya</taxon>
        <taxon>Ascomycota</taxon>
        <taxon>Pezizomycotina</taxon>
        <taxon>Eurotiomycetes</taxon>
        <taxon>Eurotiomycetidae</taxon>
        <taxon>Eurotiales</taxon>
        <taxon>Aspergillaceae</taxon>
        <taxon>Aspergillus</taxon>
        <taxon>Aspergillus subgen. Circumdati</taxon>
    </lineage>
</organism>
<evidence type="ECO:0000313" key="1">
    <source>
        <dbReference type="EMBL" id="PYH91958.1"/>
    </source>
</evidence>
<accession>A0A319DV19</accession>
<dbReference type="AlphaFoldDB" id="A0A319DV19"/>
<name>A0A319DV19_9EURO</name>
<reference evidence="1 2" key="1">
    <citation type="submission" date="2018-02" db="EMBL/GenBank/DDBJ databases">
        <title>The genomes of Aspergillus section Nigri reveals drivers in fungal speciation.</title>
        <authorList>
            <consortium name="DOE Joint Genome Institute"/>
            <person name="Vesth T.C."/>
            <person name="Nybo J."/>
            <person name="Theobald S."/>
            <person name="Brandl J."/>
            <person name="Frisvad J.C."/>
            <person name="Nielsen K.F."/>
            <person name="Lyhne E.K."/>
            <person name="Kogle M.E."/>
            <person name="Kuo A."/>
            <person name="Riley R."/>
            <person name="Clum A."/>
            <person name="Nolan M."/>
            <person name="Lipzen A."/>
            <person name="Salamov A."/>
            <person name="Henrissat B."/>
            <person name="Wiebenga A."/>
            <person name="De vries R.P."/>
            <person name="Grigoriev I.V."/>
            <person name="Mortensen U.H."/>
            <person name="Andersen M.R."/>
            <person name="Baker S.E."/>
        </authorList>
    </citation>
    <scope>NUCLEOTIDE SEQUENCE [LARGE SCALE GENOMIC DNA]</scope>
    <source>
        <strain evidence="1 2">CBS 707.79</strain>
    </source>
</reference>
<evidence type="ECO:0000313" key="2">
    <source>
        <dbReference type="Proteomes" id="UP000247810"/>
    </source>
</evidence>
<proteinExistence type="predicted"/>
<dbReference type="Proteomes" id="UP000247810">
    <property type="component" value="Unassembled WGS sequence"/>
</dbReference>
<gene>
    <name evidence="1" type="ORF">BO71DRAFT_36500</name>
</gene>
<protein>
    <submittedName>
        <fullName evidence="1">Uncharacterized protein</fullName>
    </submittedName>
</protein>
<sequence>MSIIGVVVPLASASLSPSLLHSALCTLHSAEEGGVRGPGLPTGFRNTETDPHTRRPGAVGGVSVVVLPSEFRVQRSDTACHYLGCRQRQNLLPRLSCLNEGRNSQHRTTGAGGVVSLFEIVRLPECWIAAPQTPRTEKFPLGLGQETRSQGTVSFREIRPA</sequence>
<dbReference type="EMBL" id="KZ825930">
    <property type="protein sequence ID" value="PYH91958.1"/>
    <property type="molecule type" value="Genomic_DNA"/>
</dbReference>